<protein>
    <submittedName>
        <fullName evidence="1">Uncharacterized protein</fullName>
    </submittedName>
</protein>
<proteinExistence type="predicted"/>
<reference evidence="1 2" key="1">
    <citation type="journal article" date="2016" name="ISME J.">
        <title>Chasing the elusive Euryarchaeota class WSA2: genomes reveal a uniquely fastidious methyl-reducing methanogen.</title>
        <authorList>
            <person name="Nobu M.K."/>
            <person name="Narihiro T."/>
            <person name="Kuroda K."/>
            <person name="Mei R."/>
            <person name="Liu W.T."/>
        </authorList>
    </citation>
    <scope>NUCLEOTIDE SEQUENCE [LARGE SCALE GENOMIC DNA]</scope>
    <source>
        <strain evidence="1">U1lsi0528_Bin089</strain>
    </source>
</reference>
<name>A0A150J2R2_9EURY</name>
<dbReference type="AlphaFoldDB" id="A0A150J2R2"/>
<dbReference type="EMBL" id="LNGD01000067">
    <property type="protein sequence ID" value="KYC51501.1"/>
    <property type="molecule type" value="Genomic_DNA"/>
</dbReference>
<sequence>MYLSGQYARPKSIPALSPEDSSIGLTISSVTPGYTVDSNTISCPFFNDLEISSAAETTYDRSGSLSLVIGVGTIIKTMSLLLTASTVSFVQ</sequence>
<gene>
    <name evidence="1" type="ORF">AMQ74_01119</name>
</gene>
<dbReference type="Proteomes" id="UP000075578">
    <property type="component" value="Unassembled WGS sequence"/>
</dbReference>
<accession>A0A150J2R2</accession>
<evidence type="ECO:0000313" key="1">
    <source>
        <dbReference type="EMBL" id="KYC51501.1"/>
    </source>
</evidence>
<organism evidence="1 2">
    <name type="scientific">Candidatus Methanofastidiosum methylothiophilum</name>
    <dbReference type="NCBI Taxonomy" id="1705564"/>
    <lineage>
        <taxon>Archaea</taxon>
        <taxon>Methanobacteriati</taxon>
        <taxon>Methanobacteriota</taxon>
        <taxon>Stenosarchaea group</taxon>
        <taxon>Candidatus Methanofastidiosia</taxon>
        <taxon>Candidatus Methanofastidiosales</taxon>
        <taxon>Candidatus Methanofastidiosaceae</taxon>
        <taxon>Candidatus Methanofastidiosum</taxon>
    </lineage>
</organism>
<evidence type="ECO:0000313" key="2">
    <source>
        <dbReference type="Proteomes" id="UP000075578"/>
    </source>
</evidence>
<comment type="caution">
    <text evidence="1">The sequence shown here is derived from an EMBL/GenBank/DDBJ whole genome shotgun (WGS) entry which is preliminary data.</text>
</comment>